<organism evidence="3">
    <name type="scientific">Schistocephalus solidus</name>
    <name type="common">Tapeworm</name>
    <dbReference type="NCBI Taxonomy" id="70667"/>
    <lineage>
        <taxon>Eukaryota</taxon>
        <taxon>Metazoa</taxon>
        <taxon>Spiralia</taxon>
        <taxon>Lophotrochozoa</taxon>
        <taxon>Platyhelminthes</taxon>
        <taxon>Cestoda</taxon>
        <taxon>Eucestoda</taxon>
        <taxon>Diphyllobothriidea</taxon>
        <taxon>Diphyllobothriidae</taxon>
        <taxon>Schistocephalus</taxon>
    </lineage>
</organism>
<dbReference type="WBParaSite" id="SSLN_0001528801-mRNA-1">
    <property type="protein sequence ID" value="SSLN_0001528801-mRNA-1"/>
    <property type="gene ID" value="SSLN_0001528801"/>
</dbReference>
<protein>
    <submittedName>
        <fullName evidence="3">C2H2-type domain-containing protein</fullName>
    </submittedName>
</protein>
<keyword evidence="2" id="KW-1185">Reference proteome</keyword>
<dbReference type="EMBL" id="UYSU01039253">
    <property type="protein sequence ID" value="VDM01116.1"/>
    <property type="molecule type" value="Genomic_DNA"/>
</dbReference>
<reference evidence="1 2" key="2">
    <citation type="submission" date="2018-11" db="EMBL/GenBank/DDBJ databases">
        <authorList>
            <consortium name="Pathogen Informatics"/>
        </authorList>
    </citation>
    <scope>NUCLEOTIDE SEQUENCE [LARGE SCALE GENOMIC DNA]</scope>
    <source>
        <strain evidence="1 2">NST_G2</strain>
    </source>
</reference>
<sequence>MNDNRPIPPERSCPQCARNFPSRIGLVAHLRICRTEAIEPVPGATTYSRRARLHCPHCSCTLTDRMGL</sequence>
<dbReference type="AlphaFoldDB" id="A0A183TE32"/>
<evidence type="ECO:0000313" key="2">
    <source>
        <dbReference type="Proteomes" id="UP000275846"/>
    </source>
</evidence>
<proteinExistence type="predicted"/>
<name>A0A183TE32_SCHSO</name>
<reference evidence="3" key="1">
    <citation type="submission" date="2016-06" db="UniProtKB">
        <authorList>
            <consortium name="WormBaseParasite"/>
        </authorList>
    </citation>
    <scope>IDENTIFICATION</scope>
</reference>
<dbReference type="OrthoDB" id="6269097at2759"/>
<dbReference type="Proteomes" id="UP000275846">
    <property type="component" value="Unassembled WGS sequence"/>
</dbReference>
<evidence type="ECO:0000313" key="3">
    <source>
        <dbReference type="WBParaSite" id="SSLN_0001528801-mRNA-1"/>
    </source>
</evidence>
<gene>
    <name evidence="1" type="ORF">SSLN_LOCUS14730</name>
</gene>
<accession>A0A183TE32</accession>
<evidence type="ECO:0000313" key="1">
    <source>
        <dbReference type="EMBL" id="VDM01116.1"/>
    </source>
</evidence>